<feature type="repeat" description="WD" evidence="6">
    <location>
        <begin position="671"/>
        <end position="704"/>
    </location>
</feature>
<dbReference type="PROSITE" id="PS00678">
    <property type="entry name" value="WD_REPEATS_1"/>
    <property type="match status" value="1"/>
</dbReference>
<dbReference type="PROSITE" id="PS50294">
    <property type="entry name" value="WD_REPEATS_REGION"/>
    <property type="match status" value="1"/>
</dbReference>
<reference evidence="8" key="1">
    <citation type="submission" date="2019-06" db="EMBL/GenBank/DDBJ databases">
        <authorList>
            <person name="Zheng W."/>
        </authorList>
    </citation>
    <scope>NUCLEOTIDE SEQUENCE</scope>
    <source>
        <strain evidence="8">QDHG01</strain>
    </source>
</reference>
<dbReference type="GO" id="GO:1990757">
    <property type="term" value="F:ubiquitin ligase activator activity"/>
    <property type="evidence" value="ECO:0007669"/>
    <property type="project" value="TreeGrafter"/>
</dbReference>
<feature type="repeat" description="WD" evidence="6">
    <location>
        <begin position="400"/>
        <end position="434"/>
    </location>
</feature>
<dbReference type="Proteomes" id="UP000785679">
    <property type="component" value="Unassembled WGS sequence"/>
</dbReference>
<dbReference type="InterPro" id="IPR036322">
    <property type="entry name" value="WD40_repeat_dom_sf"/>
</dbReference>
<evidence type="ECO:0000256" key="3">
    <source>
        <dbReference type="ARBA" id="ARBA00022737"/>
    </source>
</evidence>
<dbReference type="PANTHER" id="PTHR19918">
    <property type="entry name" value="CELL DIVISION CYCLE 20 CDC20 FIZZY -RELATED"/>
    <property type="match status" value="1"/>
</dbReference>
<dbReference type="Gene3D" id="2.130.10.10">
    <property type="entry name" value="YVTN repeat-like/Quinoprotein amine dehydrogenase"/>
    <property type="match status" value="1"/>
</dbReference>
<evidence type="ECO:0000256" key="1">
    <source>
        <dbReference type="ARBA" id="ARBA00022574"/>
    </source>
</evidence>
<keyword evidence="3" id="KW-0677">Repeat</keyword>
<keyword evidence="9" id="KW-1185">Reference proteome</keyword>
<dbReference type="InterPro" id="IPR019775">
    <property type="entry name" value="WD40_repeat_CS"/>
</dbReference>
<dbReference type="PANTHER" id="PTHR19918:SF8">
    <property type="entry name" value="FI02843P"/>
    <property type="match status" value="1"/>
</dbReference>
<keyword evidence="2" id="KW-0132">Cell division</keyword>
<dbReference type="SMART" id="SM00320">
    <property type="entry name" value="WD40"/>
    <property type="match status" value="5"/>
</dbReference>
<dbReference type="EMBL" id="RRYP01004240">
    <property type="protein sequence ID" value="TNV83033.1"/>
    <property type="molecule type" value="Genomic_DNA"/>
</dbReference>
<organism evidence="8 9">
    <name type="scientific">Halteria grandinella</name>
    <dbReference type="NCBI Taxonomy" id="5974"/>
    <lineage>
        <taxon>Eukaryota</taxon>
        <taxon>Sar</taxon>
        <taxon>Alveolata</taxon>
        <taxon>Ciliophora</taxon>
        <taxon>Intramacronucleata</taxon>
        <taxon>Spirotrichea</taxon>
        <taxon>Stichotrichia</taxon>
        <taxon>Sporadotrichida</taxon>
        <taxon>Halteriidae</taxon>
        <taxon>Halteria</taxon>
    </lineage>
</organism>
<keyword evidence="1 6" id="KW-0853">WD repeat</keyword>
<evidence type="ECO:0000256" key="7">
    <source>
        <dbReference type="SAM" id="MobiDB-lite"/>
    </source>
</evidence>
<gene>
    <name evidence="8" type="ORF">FGO68_gene16871</name>
</gene>
<dbReference type="SUPFAM" id="SSF50978">
    <property type="entry name" value="WD40 repeat-like"/>
    <property type="match status" value="1"/>
</dbReference>
<evidence type="ECO:0000256" key="5">
    <source>
        <dbReference type="ARBA" id="ARBA00023306"/>
    </source>
</evidence>
<dbReference type="GO" id="GO:1905786">
    <property type="term" value="P:positive regulation of anaphase-promoting complex-dependent catabolic process"/>
    <property type="evidence" value="ECO:0007669"/>
    <property type="project" value="TreeGrafter"/>
</dbReference>
<dbReference type="PROSITE" id="PS50082">
    <property type="entry name" value="WD_REPEATS_2"/>
    <property type="match status" value="2"/>
</dbReference>
<evidence type="ECO:0000313" key="9">
    <source>
        <dbReference type="Proteomes" id="UP000785679"/>
    </source>
</evidence>
<evidence type="ECO:0000256" key="2">
    <source>
        <dbReference type="ARBA" id="ARBA00022618"/>
    </source>
</evidence>
<dbReference type="Pfam" id="PF00400">
    <property type="entry name" value="WD40"/>
    <property type="match status" value="1"/>
</dbReference>
<dbReference type="GO" id="GO:0031145">
    <property type="term" value="P:anaphase-promoting complex-dependent catabolic process"/>
    <property type="evidence" value="ECO:0007669"/>
    <property type="project" value="TreeGrafter"/>
</dbReference>
<dbReference type="InterPro" id="IPR015943">
    <property type="entry name" value="WD40/YVTN_repeat-like_dom_sf"/>
</dbReference>
<evidence type="ECO:0000313" key="8">
    <source>
        <dbReference type="EMBL" id="TNV83033.1"/>
    </source>
</evidence>
<dbReference type="GO" id="GO:0005680">
    <property type="term" value="C:anaphase-promoting complex"/>
    <property type="evidence" value="ECO:0007669"/>
    <property type="project" value="TreeGrafter"/>
</dbReference>
<evidence type="ECO:0000256" key="4">
    <source>
        <dbReference type="ARBA" id="ARBA00022776"/>
    </source>
</evidence>
<keyword evidence="4" id="KW-0498">Mitosis</keyword>
<sequence>MKGQPFKFVLKQSQASNMPLQPQHQGSKVLAQHEAKMPFNTSQDHHSRQENVDPNSQKRANEANLRPSKVQSFFLRTSQIQGNNSGNRPTEETEMPDCPLELKDDIFGLRQNNDRVELLSRATPQFKISSYSQPAACVPANSKQKKSIALGMDSQQNLVSDRYIPIRGDKMESELQDLLMDISLDESGAKKLEVPLTQPQVIKPSEFKTFLASQLVQHHPPRSMSQSKKQQPVYHRTLSETSIQGIQHQRSLQQLPQHEKSGVLPGKILSFKKRSFIDTSQDEDGHLIHQDKTFQDQLMATKKCFSQPSEDSSSASQIFFRPRLRATALPEVPLKIFEAPDLRCDPSLNLLDWGPQCNPFTPSSRLAVALSDQVFLIDHDTGRNSIVASITQQDDIKRYIASINFDRSGEALAVGTSDRQLQIYDVERSRQIRRMSSMFGGRVTSVSWNRSVLAPYLVSAAGVDSLIVNHDIRMKNSIVNFIKQHPTGADIIQLQWSPNQSHEQMRLSDPSSIYLASTSNACDLGVWRLTDLQYATRQQFQDPSQDSPAPFLYESEIFGAPVKSLAWNPTHEGMLAVGGGQGDQIIRVYDFSKGSKDVLHTIKCNNPVQSLQWRKNPLKQSSDFTLGFCEELISSHGMPDCEIKLWQVNKYQPTTPEGQDFRFWFTKVRDWTSHTGPILSSALSPDGSLVCTLGADETLRVWNVFERAEQLQAAPPGTASQKKQMIEKQDSKLIEKSLKKHQLSIWQAKRTIHSGVDLNEEAEREGLEQYISSQKSTIR</sequence>
<protein>
    <submittedName>
        <fullName evidence="8">Uncharacterized protein</fullName>
    </submittedName>
</protein>
<dbReference type="GO" id="GO:0010997">
    <property type="term" value="F:anaphase-promoting complex binding"/>
    <property type="evidence" value="ECO:0007669"/>
    <property type="project" value="InterPro"/>
</dbReference>
<feature type="compositionally biased region" description="Polar residues" evidence="7">
    <location>
        <begin position="12"/>
        <end position="26"/>
    </location>
</feature>
<dbReference type="OrthoDB" id="10263272at2759"/>
<dbReference type="InterPro" id="IPR033010">
    <property type="entry name" value="Cdc20/Fizzy"/>
</dbReference>
<dbReference type="InterPro" id="IPR001680">
    <property type="entry name" value="WD40_rpt"/>
</dbReference>
<feature type="region of interest" description="Disordered" evidence="7">
    <location>
        <begin position="12"/>
        <end position="70"/>
    </location>
</feature>
<keyword evidence="5" id="KW-0131">Cell cycle</keyword>
<accession>A0A8J8NWT8</accession>
<name>A0A8J8NWT8_HALGN</name>
<evidence type="ECO:0000256" key="6">
    <source>
        <dbReference type="PROSITE-ProRule" id="PRU00221"/>
    </source>
</evidence>
<dbReference type="AlphaFoldDB" id="A0A8J8NWT8"/>
<proteinExistence type="predicted"/>
<dbReference type="GO" id="GO:0051301">
    <property type="term" value="P:cell division"/>
    <property type="evidence" value="ECO:0007669"/>
    <property type="project" value="UniProtKB-KW"/>
</dbReference>
<comment type="caution">
    <text evidence="8">The sequence shown here is derived from an EMBL/GenBank/DDBJ whole genome shotgun (WGS) entry which is preliminary data.</text>
</comment>